<comment type="catalytic activity">
    <reaction evidence="6">
        <text>a 4-saturated-(3S)-3-hydroxyacyl-CoA = a (3E)-enoyl-CoA + H2O</text>
        <dbReference type="Rhea" id="RHEA:20724"/>
        <dbReference type="ChEBI" id="CHEBI:15377"/>
        <dbReference type="ChEBI" id="CHEBI:58521"/>
        <dbReference type="ChEBI" id="CHEBI:137480"/>
        <dbReference type="EC" id="4.2.1.17"/>
    </reaction>
</comment>
<evidence type="ECO:0000256" key="1">
    <source>
        <dbReference type="ARBA" id="ARBA00005254"/>
    </source>
</evidence>
<dbReference type="GO" id="GO:0006635">
    <property type="term" value="P:fatty acid beta-oxidation"/>
    <property type="evidence" value="ECO:0007669"/>
    <property type="project" value="TreeGrafter"/>
</dbReference>
<evidence type="ECO:0000256" key="4">
    <source>
        <dbReference type="ARBA" id="ARBA00023239"/>
    </source>
</evidence>
<evidence type="ECO:0000256" key="2">
    <source>
        <dbReference type="ARBA" id="ARBA00012076"/>
    </source>
</evidence>
<dbReference type="InterPro" id="IPR014748">
    <property type="entry name" value="Enoyl-CoA_hydra_C"/>
</dbReference>
<evidence type="ECO:0000313" key="9">
    <source>
        <dbReference type="Proteomes" id="UP000286716"/>
    </source>
</evidence>
<proteinExistence type="inferred from homology"/>
<reference evidence="8 9" key="1">
    <citation type="submission" date="2018-05" db="EMBL/GenBank/DDBJ databases">
        <title>Evolution of GPA BGCs.</title>
        <authorList>
            <person name="Waglechner N."/>
            <person name="Wright G.D."/>
        </authorList>
    </citation>
    <scope>NUCLEOTIDE SEQUENCE [LARGE SCALE GENOMIC DNA]</scope>
    <source>
        <strain evidence="8 9">DSM 5908</strain>
    </source>
</reference>
<dbReference type="AlphaFoldDB" id="A0A428WVI9"/>
<comment type="similarity">
    <text evidence="1 7">Belongs to the enoyl-CoA hydratase/isomerase family.</text>
</comment>
<comment type="caution">
    <text evidence="8">The sequence shown here is derived from an EMBL/GenBank/DDBJ whole genome shotgun (WGS) entry which is preliminary data.</text>
</comment>
<dbReference type="FunFam" id="3.90.226.10:FF:000009">
    <property type="entry name" value="Carnitinyl-CoA dehydratase"/>
    <property type="match status" value="1"/>
</dbReference>
<dbReference type="InterPro" id="IPR001753">
    <property type="entry name" value="Enoyl-CoA_hydra/iso"/>
</dbReference>
<sequence>MTERSIDGEPQRIAVAGDDAVLAEQRGHVLLVTLNRPEARNAVNRAVTTGVGEALEYAEDTADVWCVIITGAGDRAFCAGADLKAAAAGELGGDDERLRRWGFAGYVTHHISKPTIAAVNGFALGGGTEITLASDLAVAADSAAFGLPEVKRGIFAGAGGAFRLPRQIPDKIAMEVMLTGEPLSARRALELGLVNRIVPFDELLPAAFALADRILANAPVAVQVTKRIAKGITGGKVAAEDADWARSATEGAFLMTTQDAREGMRAFAEKREPRWEGK</sequence>
<dbReference type="InterPro" id="IPR029045">
    <property type="entry name" value="ClpP/crotonase-like_dom_sf"/>
</dbReference>
<comment type="catalytic activity">
    <reaction evidence="5">
        <text>a (3S)-3-hydroxyacyl-CoA = a (2E)-enoyl-CoA + H2O</text>
        <dbReference type="Rhea" id="RHEA:16105"/>
        <dbReference type="ChEBI" id="CHEBI:15377"/>
        <dbReference type="ChEBI" id="CHEBI:57318"/>
        <dbReference type="ChEBI" id="CHEBI:58856"/>
        <dbReference type="EC" id="4.2.1.17"/>
    </reaction>
</comment>
<dbReference type="Proteomes" id="UP000286716">
    <property type="component" value="Unassembled WGS sequence"/>
</dbReference>
<organism evidence="8 9">
    <name type="scientific">Amycolatopsis balhimycina DSM 5908</name>
    <dbReference type="NCBI Taxonomy" id="1081091"/>
    <lineage>
        <taxon>Bacteria</taxon>
        <taxon>Bacillati</taxon>
        <taxon>Actinomycetota</taxon>
        <taxon>Actinomycetes</taxon>
        <taxon>Pseudonocardiales</taxon>
        <taxon>Pseudonocardiaceae</taxon>
        <taxon>Amycolatopsis</taxon>
    </lineage>
</organism>
<protein>
    <recommendedName>
        <fullName evidence="2">enoyl-CoA hydratase</fullName>
        <ecNumber evidence="2">4.2.1.17</ecNumber>
    </recommendedName>
</protein>
<accession>A0A428WVI9</accession>
<evidence type="ECO:0000256" key="5">
    <source>
        <dbReference type="ARBA" id="ARBA00023709"/>
    </source>
</evidence>
<keyword evidence="9" id="KW-1185">Reference proteome</keyword>
<evidence type="ECO:0000256" key="6">
    <source>
        <dbReference type="ARBA" id="ARBA00023717"/>
    </source>
</evidence>
<dbReference type="EC" id="4.2.1.17" evidence="2"/>
<dbReference type="RefSeq" id="WP_020639363.1">
    <property type="nucleotide sequence ID" value="NZ_QHHU01000011.1"/>
</dbReference>
<gene>
    <name evidence="8" type="ORF">DMA12_10270</name>
</gene>
<dbReference type="Gene3D" id="1.10.12.10">
    <property type="entry name" value="Lyase 2-enoyl-coa Hydratase, Chain A, domain 2"/>
    <property type="match status" value="1"/>
</dbReference>
<dbReference type="GO" id="GO:0004300">
    <property type="term" value="F:enoyl-CoA hydratase activity"/>
    <property type="evidence" value="ECO:0007669"/>
    <property type="project" value="UniProtKB-EC"/>
</dbReference>
<keyword evidence="4" id="KW-0456">Lyase</keyword>
<name>A0A428WVI9_AMYBA</name>
<dbReference type="PANTHER" id="PTHR11941:SF169">
    <property type="entry name" value="(7AS)-7A-METHYL-1,5-DIOXO-2,3,5,6,7,7A-HEXAHYDRO-1H-INDENE-CARBOXYL-COA HYDROLASE"/>
    <property type="match status" value="1"/>
</dbReference>
<dbReference type="EMBL" id="QHHU01000011">
    <property type="protein sequence ID" value="RSM47101.1"/>
    <property type="molecule type" value="Genomic_DNA"/>
</dbReference>
<dbReference type="InterPro" id="IPR018376">
    <property type="entry name" value="Enoyl-CoA_hyd/isom_CS"/>
</dbReference>
<dbReference type="CDD" id="cd06558">
    <property type="entry name" value="crotonase-like"/>
    <property type="match status" value="1"/>
</dbReference>
<dbReference type="OrthoDB" id="4284283at2"/>
<dbReference type="Gene3D" id="3.90.226.10">
    <property type="entry name" value="2-enoyl-CoA Hydratase, Chain A, domain 1"/>
    <property type="match status" value="1"/>
</dbReference>
<dbReference type="Pfam" id="PF00378">
    <property type="entry name" value="ECH_1"/>
    <property type="match status" value="1"/>
</dbReference>
<dbReference type="PROSITE" id="PS00166">
    <property type="entry name" value="ENOYL_COA_HYDRATASE"/>
    <property type="match status" value="1"/>
</dbReference>
<dbReference type="PANTHER" id="PTHR11941">
    <property type="entry name" value="ENOYL-COA HYDRATASE-RELATED"/>
    <property type="match status" value="1"/>
</dbReference>
<dbReference type="SUPFAM" id="SSF52096">
    <property type="entry name" value="ClpP/crotonase"/>
    <property type="match status" value="1"/>
</dbReference>
<evidence type="ECO:0000256" key="3">
    <source>
        <dbReference type="ARBA" id="ARBA00023098"/>
    </source>
</evidence>
<evidence type="ECO:0000256" key="7">
    <source>
        <dbReference type="RuleBase" id="RU003707"/>
    </source>
</evidence>
<evidence type="ECO:0000313" key="8">
    <source>
        <dbReference type="EMBL" id="RSM47101.1"/>
    </source>
</evidence>
<keyword evidence="3" id="KW-0443">Lipid metabolism</keyword>